<dbReference type="GO" id="GO:0005975">
    <property type="term" value="P:carbohydrate metabolic process"/>
    <property type="evidence" value="ECO:0007669"/>
    <property type="project" value="InterPro"/>
</dbReference>
<evidence type="ECO:0000313" key="4">
    <source>
        <dbReference type="Proteomes" id="UP001165082"/>
    </source>
</evidence>
<gene>
    <name evidence="3" type="ORF">TrRE_jg11970</name>
</gene>
<organism evidence="3 4">
    <name type="scientific">Triparma retinervis</name>
    <dbReference type="NCBI Taxonomy" id="2557542"/>
    <lineage>
        <taxon>Eukaryota</taxon>
        <taxon>Sar</taxon>
        <taxon>Stramenopiles</taxon>
        <taxon>Ochrophyta</taxon>
        <taxon>Bolidophyceae</taxon>
        <taxon>Parmales</taxon>
        <taxon>Triparmaceae</taxon>
        <taxon>Triparma</taxon>
    </lineage>
</organism>
<protein>
    <recommendedName>
        <fullName evidence="5">Non-lysosomal glucosylceramidase</fullName>
    </recommendedName>
</protein>
<dbReference type="OrthoDB" id="730489at2759"/>
<feature type="domain" description="Glycosyl-hydrolase family 116 catalytic region" evidence="1">
    <location>
        <begin position="564"/>
        <end position="917"/>
    </location>
</feature>
<dbReference type="GO" id="GO:0008422">
    <property type="term" value="F:beta-glucosidase activity"/>
    <property type="evidence" value="ECO:0007669"/>
    <property type="project" value="TreeGrafter"/>
</dbReference>
<sequence>MVPFNTADQIMSVSRPGFMETIKLLPLARRVGAYVYNEHLNGRTPVFDLSGITLSPPIPSPNAGVPLGGVGGGSIGRGVRGEFRRWSLYPGRYRHTVVEGDCFGFRVKGVGENDKAEACVLSTVPTGRLEKGYGRWNWGNKVDLDKRSTFAGLFPRSWSTYADPTNTQSGVTVVCKQISPFLPDNYSDSSLPCGVFEFEIENNGDADKEVSVMFNWENNDGGDEKDEKEHSDVESTLKGKAWGSRAVMSTFNASPSKVDGVHGSRDEDSTGEIKGVTMLHRRLRRIAYKSTETDSGSFEFTPTDAQMCSCAGPFGSKGYSDKHYVEQTGFAVGAIEGEGVTVTTVKGWDPENGAQGDGIWKQFVECGEFKGGVGGESGGKKAAVVCGKVKVGKGERKKIVFSLSWDNGEAAFGSGEKHPRRHSLFFPPTKSPVGSLSNAAAISTVALRKHKVWDAGISAWQKPYIEDPELPEWFKGQLMNELYYLVDGGGVWVDSTDGKVNEREGGGKDPYLFESKGMKRGADELDAGDVTVDIGDVDGLVKAAMGMMEQHKLGSGRGDQSSVGTFLYLEGHEYVMYNTSDVHFYASFALSRLMPELQRSIMRDFARSVFKTDTEVRTLLGEGEKAPRKVQGAVVHDLGSPSESPVNKVNAYNFQDVSRWKDLPSKFVLMAVRDAQGMREEDKKDFVEAVWPACELAVERAAEMWDTQGDGMIKNEGFPDQTYDVWIADGVSTYTGGLWVAALFGMAKLAEVVGEEGKAKGYVERGRRARKVYNDRLWNGEYFSYSEKGKRTKANCDSVMADQMCGQWWSRVCGLEEVVESERVVSSLKKVHEMNVVRWGEVSGLGRNGAVNGMKLDGTVDDSCLQSKEVWTGTTYAVASAMLHQAKVEGVKEEDRKWLREAAFDTAKGIWEAGWKR</sequence>
<comment type="caution">
    <text evidence="3">The sequence shown here is derived from an EMBL/GenBank/DDBJ whole genome shotgun (WGS) entry which is preliminary data.</text>
</comment>
<name>A0A9W7DS04_9STRA</name>
<keyword evidence="4" id="KW-1185">Reference proteome</keyword>
<evidence type="ECO:0000313" key="3">
    <source>
        <dbReference type="EMBL" id="GMH54079.1"/>
    </source>
</evidence>
<evidence type="ECO:0008006" key="5">
    <source>
        <dbReference type="Google" id="ProtNLM"/>
    </source>
</evidence>
<dbReference type="Proteomes" id="UP001165082">
    <property type="component" value="Unassembled WGS sequence"/>
</dbReference>
<reference evidence="3" key="1">
    <citation type="submission" date="2022-07" db="EMBL/GenBank/DDBJ databases">
        <title>Genome analysis of Parmales, a sister group of diatoms, reveals the evolutionary specialization of diatoms from phago-mixotrophs to photoautotrophs.</title>
        <authorList>
            <person name="Ban H."/>
            <person name="Sato S."/>
            <person name="Yoshikawa S."/>
            <person name="Kazumasa Y."/>
            <person name="Nakamura Y."/>
            <person name="Ichinomiya M."/>
            <person name="Saitoh K."/>
            <person name="Sato N."/>
            <person name="Blanc-Mathieu R."/>
            <person name="Endo H."/>
            <person name="Kuwata A."/>
            <person name="Ogata H."/>
        </authorList>
    </citation>
    <scope>NUCLEOTIDE SEQUENCE</scope>
</reference>
<dbReference type="SUPFAM" id="SSF48208">
    <property type="entry name" value="Six-hairpin glycosidases"/>
    <property type="match status" value="1"/>
</dbReference>
<dbReference type="Pfam" id="PF04685">
    <property type="entry name" value="DUF608"/>
    <property type="match status" value="1"/>
</dbReference>
<proteinExistence type="predicted"/>
<evidence type="ECO:0000259" key="2">
    <source>
        <dbReference type="Pfam" id="PF12215"/>
    </source>
</evidence>
<dbReference type="Gene3D" id="1.50.10.10">
    <property type="match status" value="1"/>
</dbReference>
<dbReference type="InterPro" id="IPR024462">
    <property type="entry name" value="GH116_N"/>
</dbReference>
<dbReference type="InterPro" id="IPR008928">
    <property type="entry name" value="6-hairpin_glycosidase_sf"/>
</dbReference>
<dbReference type="EMBL" id="BRXZ01000795">
    <property type="protein sequence ID" value="GMH54079.1"/>
    <property type="molecule type" value="Genomic_DNA"/>
</dbReference>
<dbReference type="PANTHER" id="PTHR12654:SF0">
    <property type="entry name" value="NON-LYSOSOMAL GLUCOSYLCERAMIDASE"/>
    <property type="match status" value="1"/>
</dbReference>
<dbReference type="Pfam" id="PF12215">
    <property type="entry name" value="Glyco_hydr_116N"/>
    <property type="match status" value="1"/>
</dbReference>
<dbReference type="AlphaFoldDB" id="A0A9W7DS04"/>
<accession>A0A9W7DS04</accession>
<dbReference type="InterPro" id="IPR006775">
    <property type="entry name" value="GH116_catalytic"/>
</dbReference>
<dbReference type="PANTHER" id="PTHR12654">
    <property type="entry name" value="BILE ACID BETA-GLUCOSIDASE-RELATED"/>
    <property type="match status" value="1"/>
</dbReference>
<dbReference type="InterPro" id="IPR012341">
    <property type="entry name" value="6hp_glycosidase-like_sf"/>
</dbReference>
<feature type="domain" description="Glycosyl-hydrolase family 116 N-terminal" evidence="2">
    <location>
        <begin position="64"/>
        <end position="453"/>
    </location>
</feature>
<dbReference type="InterPro" id="IPR052566">
    <property type="entry name" value="Non-lysos_glucosylceramidase"/>
</dbReference>
<evidence type="ECO:0000259" key="1">
    <source>
        <dbReference type="Pfam" id="PF04685"/>
    </source>
</evidence>